<dbReference type="CTD" id="23328"/>
<gene>
    <name evidence="7 9" type="primary">Sash1</name>
</gene>
<dbReference type="PANTHER" id="PTHR12301:SF3">
    <property type="entry name" value="SAM AND SH3 DOMAIN-CONTAINING PROTEIN 1"/>
    <property type="match status" value="1"/>
</dbReference>
<reference evidence="7" key="3">
    <citation type="submission" date="2025-09" db="UniProtKB">
        <authorList>
            <consortium name="Ensembl"/>
        </authorList>
    </citation>
    <scope>IDENTIFICATION</scope>
    <source>
        <strain evidence="7">Brown Norway</strain>
    </source>
</reference>
<feature type="region of interest" description="Disordered" evidence="4">
    <location>
        <begin position="685"/>
        <end position="777"/>
    </location>
</feature>
<feature type="compositionally biased region" description="Low complexity" evidence="4">
    <location>
        <begin position="492"/>
        <end position="510"/>
    </location>
</feature>
<dbReference type="Pfam" id="PF12485">
    <property type="entry name" value="SPIDER"/>
    <property type="match status" value="1"/>
</dbReference>
<feature type="compositionally biased region" description="Low complexity" evidence="4">
    <location>
        <begin position="1"/>
        <end position="10"/>
    </location>
</feature>
<feature type="compositionally biased region" description="Polar residues" evidence="4">
    <location>
        <begin position="954"/>
        <end position="967"/>
    </location>
</feature>
<proteinExistence type="evidence at protein level"/>
<dbReference type="InterPro" id="IPR021090">
    <property type="entry name" value="SPIDER"/>
</dbReference>
<dbReference type="InterPro" id="IPR001660">
    <property type="entry name" value="SAM"/>
</dbReference>
<dbReference type="SUPFAM" id="SSF50044">
    <property type="entry name" value="SH3-domain"/>
    <property type="match status" value="1"/>
</dbReference>
<feature type="region of interest" description="Disordered" evidence="4">
    <location>
        <begin position="205"/>
        <end position="244"/>
    </location>
</feature>
<dbReference type="GeneTree" id="ENSGT00940000156778"/>
<feature type="compositionally biased region" description="Polar residues" evidence="4">
    <location>
        <begin position="455"/>
        <end position="464"/>
    </location>
</feature>
<dbReference type="CDD" id="cd09492">
    <property type="entry name" value="SAM_SASH1_repeat2"/>
    <property type="match status" value="1"/>
</dbReference>
<evidence type="ECO:0000259" key="5">
    <source>
        <dbReference type="PROSITE" id="PS50002"/>
    </source>
</evidence>
<dbReference type="SMART" id="SM00454">
    <property type="entry name" value="SAM"/>
    <property type="match status" value="2"/>
</dbReference>
<dbReference type="Pfam" id="PF00536">
    <property type="entry name" value="SAM_1"/>
    <property type="match status" value="1"/>
</dbReference>
<dbReference type="Proteomes" id="UP000002494">
    <property type="component" value="Chromosome 1"/>
</dbReference>
<evidence type="ECO:0000259" key="6">
    <source>
        <dbReference type="PROSITE" id="PS50105"/>
    </source>
</evidence>
<dbReference type="InterPro" id="IPR037630">
    <property type="entry name" value="SASH1_SAM_repeat2"/>
</dbReference>
<protein>
    <submittedName>
        <fullName evidence="7">SAM and SH3 domain containing 1</fullName>
    </submittedName>
</protein>
<feature type="compositionally biased region" description="Basic and acidic residues" evidence="4">
    <location>
        <begin position="762"/>
        <end position="773"/>
    </location>
</feature>
<keyword evidence="1 3" id="KW-0728">SH3 domain</keyword>
<dbReference type="InterPro" id="IPR001452">
    <property type="entry name" value="SH3_domain"/>
</dbReference>
<keyword evidence="2" id="KW-0597">Phosphoprotein</keyword>
<dbReference type="InterPro" id="IPR037627">
    <property type="entry name" value="SASH1_SAM_repeat1"/>
</dbReference>
<dbReference type="Pfam" id="PF07653">
    <property type="entry name" value="SH3_2"/>
    <property type="match status" value="1"/>
</dbReference>
<feature type="compositionally biased region" description="Polar residues" evidence="4">
    <location>
        <begin position="685"/>
        <end position="694"/>
    </location>
</feature>
<evidence type="ECO:0000256" key="3">
    <source>
        <dbReference type="PROSITE-ProRule" id="PRU00192"/>
    </source>
</evidence>
<dbReference type="InterPro" id="IPR036028">
    <property type="entry name" value="SH3-like_dom_sf"/>
</dbReference>
<feature type="compositionally biased region" description="Basic and acidic residues" evidence="4">
    <location>
        <begin position="935"/>
        <end position="951"/>
    </location>
</feature>
<dbReference type="PROSITE" id="PS50002">
    <property type="entry name" value="SH3"/>
    <property type="match status" value="1"/>
</dbReference>
<feature type="compositionally biased region" description="Low complexity" evidence="4">
    <location>
        <begin position="317"/>
        <end position="328"/>
    </location>
</feature>
<dbReference type="AlphaFoldDB" id="A0A8I5Y723"/>
<dbReference type="Pfam" id="PF26285">
    <property type="entry name" value="SASH1_Homeodomain"/>
    <property type="match status" value="2"/>
</dbReference>
<evidence type="ECO:0000313" key="7">
    <source>
        <dbReference type="Ensembl" id="ENSRNOP00000076776.2"/>
    </source>
</evidence>
<evidence type="ECO:0000313" key="8">
    <source>
        <dbReference type="Proteomes" id="UP000002494"/>
    </source>
</evidence>
<feature type="region of interest" description="Disordered" evidence="4">
    <location>
        <begin position="839"/>
        <end position="870"/>
    </location>
</feature>
<keyword evidence="8" id="KW-1185">Reference proteome</keyword>
<evidence type="ECO:0007829" key="10">
    <source>
        <dbReference type="PeptideAtlas" id="A0A8I5Y723"/>
    </source>
</evidence>
<dbReference type="AGR" id="RGD:1566017"/>
<dbReference type="CDD" id="cd09559">
    <property type="entry name" value="SAM_SASH1_repeat1"/>
    <property type="match status" value="1"/>
</dbReference>
<dbReference type="RGD" id="1566017">
    <property type="gene designation" value="Sash1"/>
</dbReference>
<feature type="compositionally biased region" description="Polar residues" evidence="4">
    <location>
        <begin position="715"/>
        <end position="752"/>
    </location>
</feature>
<dbReference type="PANTHER" id="PTHR12301">
    <property type="entry name" value="SAM-DOMAIN, SH3 AND NUCLEAR LOCALIZATION SIGNALS PROTEIN RELATED"/>
    <property type="match status" value="1"/>
</dbReference>
<dbReference type="InterPro" id="IPR035720">
    <property type="entry name" value="SASH1_SH3"/>
</dbReference>
<evidence type="ECO:0000256" key="2">
    <source>
        <dbReference type="ARBA" id="ARBA00022553"/>
    </source>
</evidence>
<dbReference type="InterPro" id="IPR058666">
    <property type="entry name" value="SASH1/NUB1_homeodomain"/>
</dbReference>
<name>A0A8I5Y723_RAT</name>
<feature type="region of interest" description="Disordered" evidence="4">
    <location>
        <begin position="434"/>
        <end position="560"/>
    </location>
</feature>
<dbReference type="Gene3D" id="2.30.30.40">
    <property type="entry name" value="SH3 Domains"/>
    <property type="match status" value="1"/>
</dbReference>
<feature type="region of interest" description="Disordered" evidence="4">
    <location>
        <begin position="913"/>
        <end position="1038"/>
    </location>
</feature>
<feature type="region of interest" description="Disordered" evidence="4">
    <location>
        <begin position="604"/>
        <end position="629"/>
    </location>
</feature>
<organism evidence="7 8">
    <name type="scientific">Rattus norvegicus</name>
    <name type="common">Rat</name>
    <dbReference type="NCBI Taxonomy" id="10116"/>
    <lineage>
        <taxon>Eukaryota</taxon>
        <taxon>Metazoa</taxon>
        <taxon>Chordata</taxon>
        <taxon>Craniata</taxon>
        <taxon>Vertebrata</taxon>
        <taxon>Euteleostomi</taxon>
        <taxon>Mammalia</taxon>
        <taxon>Eutheria</taxon>
        <taxon>Euarchontoglires</taxon>
        <taxon>Glires</taxon>
        <taxon>Rodentia</taxon>
        <taxon>Myomorpha</taxon>
        <taxon>Muroidea</taxon>
        <taxon>Muridae</taxon>
        <taxon>Murinae</taxon>
        <taxon>Rattus</taxon>
    </lineage>
</organism>
<evidence type="ECO:0000256" key="1">
    <source>
        <dbReference type="ARBA" id="ARBA00022443"/>
    </source>
</evidence>
<feature type="domain" description="SH3" evidence="5">
    <location>
        <begin position="541"/>
        <end position="602"/>
    </location>
</feature>
<dbReference type="PROSITE" id="PS50105">
    <property type="entry name" value="SAM_DOMAIN"/>
    <property type="match status" value="2"/>
</dbReference>
<feature type="domain" description="SAM" evidence="6">
    <location>
        <begin position="1155"/>
        <end position="1219"/>
    </location>
</feature>
<accession>A0A8I5Y723</accession>
<feature type="region of interest" description="Disordered" evidence="4">
    <location>
        <begin position="1"/>
        <end position="26"/>
    </location>
</feature>
<feature type="domain" description="SAM" evidence="6">
    <location>
        <begin position="620"/>
        <end position="684"/>
    </location>
</feature>
<dbReference type="InterPro" id="IPR013761">
    <property type="entry name" value="SAM/pointed_sf"/>
</dbReference>
<reference evidence="7" key="1">
    <citation type="submission" date="2024-01" db="EMBL/GenBank/DDBJ databases">
        <title>GRCr8: a new rat reference genome assembly contstructed from accurate long reads and long range scaffolding.</title>
        <authorList>
            <person name="Doris P.A."/>
            <person name="Kalbfleisch T."/>
            <person name="Li K."/>
            <person name="Howe K."/>
            <person name="Wood J."/>
        </authorList>
    </citation>
    <scope>NUCLEOTIDE SEQUENCE [LARGE SCALE GENOMIC DNA]</scope>
    <source>
        <strain evidence="7">Brown Norway</strain>
    </source>
</reference>
<evidence type="ECO:0000313" key="9">
    <source>
        <dbReference type="RGD" id="1566017"/>
    </source>
</evidence>
<dbReference type="SUPFAM" id="SSF47769">
    <property type="entry name" value="SAM/Pointed domain"/>
    <property type="match status" value="2"/>
</dbReference>
<feature type="region of interest" description="Disordered" evidence="4">
    <location>
        <begin position="269"/>
        <end position="331"/>
    </location>
</feature>
<evidence type="ECO:0000256" key="4">
    <source>
        <dbReference type="SAM" id="MobiDB-lite"/>
    </source>
</evidence>
<sequence length="1225" mass="135005">MEEDAGAASPAPEPEPESEPEAGTSEAFSRLWTDVMGILDGSLGNIDDLAQQYADYYNTCFSDVCERMEELRKRRVSQDLDVEKPDASPTSLQLRSQIEESLGFCSAVSTPEVERKYPLHKSNSEDGCVGKADWKKKNKYFWQNFRKNQKGIMRQTSKGEDVGYVASEITMSDEERIQLMMMVKEKMITIEEALARLKEYEAQHRQSSALDPADWPDGSYPTLDGSSTCNSREQSDDETEESVKFKRLHKLVNSTRRVRKKLIRVEEMKKPSTEGGEEHVFESPPVQDERSALYSGVHKKPFFYDGSPEKPPEDSADSLTPSPSSSSLETWGAGRKLVKTFSKGESRGLIKPPKKMGTFFSYPEEEKAQKVSRSLTEGEMKKGLGSLSHGRTCSFGGFDLTNRSLHVGSNNSDPMGKEGDFVYKEVIKSPSASRISLGKKVKSVKETMRKRMSKKYSSPVTEQDSGLDGTPGSPTSVKPDSEHMDKPKLKAGGSVESLRSSLSGQSSMSGHTVSTTDSSTSNRESVKSEDGDDEEPPYRGPFCGRARVHTDFTPSPYDTDSLKLKKGDIIDIISKPPMGTWMGLLNNKVGTFKFIYVDVLNEEEEKPKRPTRRRRKGRPSQPKSVEDLLDRINLKEHMPTFLFNGYEDLDTFKLLEEEDLDELNIRDPEHRAVLLTAVELLQEYDSNSDQSGSQEKLLADSQGLSGRSPRDSGCYESSENLENGKTQKPSALSTKSSTESNLKSFNRSQPGNYPTLPLTKSGEVRKQGEESRLGRGLAPDTAKCCDVPCVTGLSKNRRSLPVSICRSCETLEGPEPVESWPRSHSLDDLQGDADVGKDVPTEKPETCPENVPEVPQKASACTSKALPRGRDPTAEDVMFLTQSKRFSDPPKTMAKKLEGSAVASNLGIAPPQCIPRNFEAQPPVKPGLTRTSLEGLRKGHDHHSLGTKEGVDGEQSTPETRTQSRHPSQPPPVPAKKSRERLANGLHLVPSPEAPILPLKKASPASPVSPSDCPSPREPRSSSGTEPGSPVCTRPPPWLAELPESTSLQEHGVKLGPVLSRKVSCIRGVDLEMLTENKLQAEGIDLTEEPYSDKHGRCGIPEALVQRYAEDLDQPERDVAANMDQIRVKLLRKQHRMAIPSGGLTEICRKPLSPGCVTSVSDWLISIGLPMYTSTLSDAGFSALSQVPSLSHTCLQEAGITEERHIRKLVTAARLFKLPPSPEAM</sequence>
<feature type="compositionally biased region" description="Low complexity" evidence="4">
    <location>
        <begin position="1003"/>
        <end position="1014"/>
    </location>
</feature>
<dbReference type="Gene3D" id="1.10.150.50">
    <property type="entry name" value="Transcription Factor, Ets-1"/>
    <property type="match status" value="2"/>
</dbReference>
<feature type="compositionally biased region" description="Basic and acidic residues" evidence="4">
    <location>
        <begin position="479"/>
        <end position="488"/>
    </location>
</feature>
<feature type="compositionally biased region" description="Basic residues" evidence="4">
    <location>
        <begin position="609"/>
        <end position="618"/>
    </location>
</feature>
<dbReference type="InterPro" id="IPR051725">
    <property type="entry name" value="SAM-SH3_domain_protein"/>
</dbReference>
<keyword evidence="10" id="KW-1267">Proteomics identification</keyword>
<dbReference type="SMART" id="SM00326">
    <property type="entry name" value="SH3"/>
    <property type="match status" value="1"/>
</dbReference>
<dbReference type="Pfam" id="PF07647">
    <property type="entry name" value="SAM_2"/>
    <property type="match status" value="1"/>
</dbReference>
<dbReference type="CDD" id="cd11967">
    <property type="entry name" value="SH3_SASH1"/>
    <property type="match status" value="1"/>
</dbReference>
<feature type="compositionally biased region" description="Polar residues" evidence="4">
    <location>
        <begin position="511"/>
        <end position="523"/>
    </location>
</feature>
<dbReference type="GO" id="GO:0005737">
    <property type="term" value="C:cytoplasm"/>
    <property type="evidence" value="ECO:0007669"/>
    <property type="project" value="UniProtKB-SubCell"/>
</dbReference>
<feature type="compositionally biased region" description="Basic and acidic residues" evidence="4">
    <location>
        <begin position="269"/>
        <end position="291"/>
    </location>
</feature>
<reference evidence="7" key="2">
    <citation type="submission" date="2025-08" db="UniProtKB">
        <authorList>
            <consortium name="Ensembl"/>
        </authorList>
    </citation>
    <scope>IDENTIFICATION</scope>
    <source>
        <strain evidence="7">Brown Norway</strain>
    </source>
</reference>
<dbReference type="Ensembl" id="ENSRNOT00000095438.2">
    <property type="protein sequence ID" value="ENSRNOP00000076776.2"/>
    <property type="gene ID" value="ENSRNOG00000013160.6"/>
</dbReference>